<protein>
    <submittedName>
        <fullName evidence="1">Uncharacterized protein</fullName>
    </submittedName>
</protein>
<organism evidence="1 2">
    <name type="scientific">Ochrobactrum soli</name>
    <dbReference type="NCBI Taxonomy" id="2448455"/>
    <lineage>
        <taxon>Bacteria</taxon>
        <taxon>Pseudomonadati</taxon>
        <taxon>Pseudomonadota</taxon>
        <taxon>Alphaproteobacteria</taxon>
        <taxon>Hyphomicrobiales</taxon>
        <taxon>Brucellaceae</taxon>
        <taxon>Brucella/Ochrobactrum group</taxon>
        <taxon>Ochrobactrum</taxon>
    </lineage>
</organism>
<proteinExistence type="predicted"/>
<keyword evidence="2" id="KW-1185">Reference proteome</keyword>
<dbReference type="Proteomes" id="UP000574931">
    <property type="component" value="Unassembled WGS sequence"/>
</dbReference>
<dbReference type="EMBL" id="JABFCY010000014">
    <property type="protein sequence ID" value="NNU62446.1"/>
    <property type="molecule type" value="Genomic_DNA"/>
</dbReference>
<accession>A0A849KXT5</accession>
<dbReference type="RefSeq" id="WP_171318895.1">
    <property type="nucleotide sequence ID" value="NZ_JABFCY010000014.1"/>
</dbReference>
<sequence length="183" mass="19963">MGSLIRQSVRVRDHSKPSGFRPVEGFVSHGLAIVPHAIKDETATDVAHERWIDSGRNGQPPHDVLVDGFIIVHAPAHASPVGGHVLTPVGWILPSLDAAKDCLRRIISRHGDVFEGAVHTVIHLSSFVCSAHRDAGAYTGPHSYVRQLDALFDEAEYQRKLAELRATRQPVSHGVPAFREAAE</sequence>
<comment type="caution">
    <text evidence="1">The sequence shown here is derived from an EMBL/GenBank/DDBJ whole genome shotgun (WGS) entry which is preliminary data.</text>
</comment>
<name>A0A849KXT5_9HYPH</name>
<evidence type="ECO:0000313" key="2">
    <source>
        <dbReference type="Proteomes" id="UP000574931"/>
    </source>
</evidence>
<gene>
    <name evidence="1" type="ORF">HKX02_19615</name>
</gene>
<evidence type="ECO:0000313" key="1">
    <source>
        <dbReference type="EMBL" id="NNU62446.1"/>
    </source>
</evidence>
<reference evidence="1 2" key="1">
    <citation type="submission" date="2020-05" db="EMBL/GenBank/DDBJ databases">
        <title>Draft Genome Sequence of Ochrobactrum soli Isolated from Stable Fly Gut.</title>
        <authorList>
            <person name="Pileggi M.T."/>
            <person name="Vazhakkala L.J."/>
            <person name="Wong C.N."/>
        </authorList>
    </citation>
    <scope>NUCLEOTIDE SEQUENCE [LARGE SCALE GENOMIC DNA]</scope>
    <source>
        <strain evidence="1 2">MTP-C0764</strain>
    </source>
</reference>
<dbReference type="AlphaFoldDB" id="A0A849KXT5"/>